<evidence type="ECO:0000256" key="4">
    <source>
        <dbReference type="ARBA" id="ARBA00022527"/>
    </source>
</evidence>
<evidence type="ECO:0000313" key="17">
    <source>
        <dbReference type="Ensembl" id="ENSHHUP00000088516.1"/>
    </source>
</evidence>
<dbReference type="PROSITE" id="PS50011">
    <property type="entry name" value="PROTEIN_KINASE_DOM"/>
    <property type="match status" value="1"/>
</dbReference>
<dbReference type="FunFam" id="1.10.510.10:FF:000037">
    <property type="entry name" value="Serine/threonine-protein kinase tousled-like 2"/>
    <property type="match status" value="1"/>
</dbReference>
<evidence type="ECO:0000256" key="9">
    <source>
        <dbReference type="ARBA" id="ARBA00023054"/>
    </source>
</evidence>
<dbReference type="EC" id="2.7.11.1" evidence="3"/>
<evidence type="ECO:0000259" key="16">
    <source>
        <dbReference type="PROSITE" id="PS50011"/>
    </source>
</evidence>
<dbReference type="SUPFAM" id="SSF56112">
    <property type="entry name" value="Protein kinase-like (PK-like)"/>
    <property type="match status" value="1"/>
</dbReference>
<evidence type="ECO:0000256" key="5">
    <source>
        <dbReference type="ARBA" id="ARBA00022679"/>
    </source>
</evidence>
<evidence type="ECO:0000256" key="13">
    <source>
        <dbReference type="PROSITE-ProRule" id="PRU10141"/>
    </source>
</evidence>
<evidence type="ECO:0000256" key="15">
    <source>
        <dbReference type="SAM" id="MobiDB-lite"/>
    </source>
</evidence>
<dbReference type="PROSITE" id="PS00107">
    <property type="entry name" value="PROTEIN_KINASE_ATP"/>
    <property type="match status" value="1"/>
</dbReference>
<evidence type="ECO:0000256" key="3">
    <source>
        <dbReference type="ARBA" id="ARBA00012513"/>
    </source>
</evidence>
<evidence type="ECO:0000256" key="1">
    <source>
        <dbReference type="ARBA" id="ARBA00001946"/>
    </source>
</evidence>
<dbReference type="SMART" id="SM00220">
    <property type="entry name" value="S_TKc"/>
    <property type="match status" value="1"/>
</dbReference>
<proteinExistence type="predicted"/>
<evidence type="ECO:0000313" key="18">
    <source>
        <dbReference type="Proteomes" id="UP000314982"/>
    </source>
</evidence>
<dbReference type="GO" id="GO:0005524">
    <property type="term" value="F:ATP binding"/>
    <property type="evidence" value="ECO:0007669"/>
    <property type="project" value="UniProtKB-UniRule"/>
</dbReference>
<dbReference type="InterPro" id="IPR000719">
    <property type="entry name" value="Prot_kinase_dom"/>
</dbReference>
<feature type="region of interest" description="Disordered" evidence="15">
    <location>
        <begin position="314"/>
        <end position="354"/>
    </location>
</feature>
<dbReference type="GO" id="GO:0007059">
    <property type="term" value="P:chromosome segregation"/>
    <property type="evidence" value="ECO:0007669"/>
    <property type="project" value="TreeGrafter"/>
</dbReference>
<evidence type="ECO:0000256" key="6">
    <source>
        <dbReference type="ARBA" id="ARBA00022741"/>
    </source>
</evidence>
<feature type="compositionally biased region" description="Low complexity" evidence="15">
    <location>
        <begin position="45"/>
        <end position="56"/>
    </location>
</feature>
<feature type="domain" description="Protein kinase" evidence="16">
    <location>
        <begin position="426"/>
        <end position="704"/>
    </location>
</feature>
<keyword evidence="18" id="KW-1185">Reference proteome</keyword>
<dbReference type="InterPro" id="IPR008271">
    <property type="entry name" value="Ser/Thr_kinase_AS"/>
</dbReference>
<dbReference type="Gene3D" id="1.10.510.10">
    <property type="entry name" value="Transferase(Phosphotransferase) domain 1"/>
    <property type="match status" value="1"/>
</dbReference>
<reference evidence="18" key="1">
    <citation type="submission" date="2018-06" db="EMBL/GenBank/DDBJ databases">
        <title>Genome assembly of Danube salmon.</title>
        <authorList>
            <person name="Macqueen D.J."/>
            <person name="Gundappa M.K."/>
        </authorList>
    </citation>
    <scope>NUCLEOTIDE SEQUENCE [LARGE SCALE GENOMIC DNA]</scope>
</reference>
<keyword evidence="10" id="KW-0539">Nucleus</keyword>
<feature type="compositionally biased region" description="Polar residues" evidence="15">
    <location>
        <begin position="106"/>
        <end position="117"/>
    </location>
</feature>
<feature type="compositionally biased region" description="Basic and acidic residues" evidence="15">
    <location>
        <begin position="88"/>
        <end position="97"/>
    </location>
</feature>
<keyword evidence="9 14" id="KW-0175">Coiled coil</keyword>
<reference evidence="17" key="2">
    <citation type="submission" date="2025-08" db="UniProtKB">
        <authorList>
            <consortium name="Ensembl"/>
        </authorList>
    </citation>
    <scope>IDENTIFICATION</scope>
</reference>
<sequence>NSGSSFPVAVLMRASPMEELHSLDPRRQELLEARFMGAVSGNTVGSSASGGAKGLANECSNHSYGSLGSSSDKESEESDLLFVYSQTPEKKHSESPRGRKRKADIQSENSQGKTSTRGPKISDYFDFQGGSGSSPVRALPQFLRSPQNSHHGIRQNSSSPTSLCFGDHLMNHKASSSKCVQTELTGLKLAALESNKSLDLEKKEGRIDDLLRANCDLRRQIDEQQKLLEKYKERLNKCITMSKKLLIEKSTQEKQSCREKSMQDRLRLGHFTTVRHGASYTEQWTDGYAFQNLVKQQEGINQQREEIERQRKLLAKRKPPNPSSSPSLSLATTSEPKQRKAKVVNGNDPDPFLKPSLPQMLTLAEYHEQEEIFKLRLGHLKKEEAEIQAELERLERVRNLHIRELKRINNEDSSSFKDHPTLNERYLLLYLLGRGGFSEVYKAFDLFEQRYAAVKIHQLNKNWREEKKENYHKHACREYRIHKQLDHPRIVKLYDYFSLDTDTFCTVLEFCEGNDLDFYLKQNKLMSEKEARSIVMQIVNALRYLNEIKPPIIHYDLKPGNILLVDGTACGEIKITDFGLSKIMDDDNYGVDGMDLTSQGAGTYWYLPPECFVVGKEPPKISNKVDVWSVGVIFFQCLYGRKPFGHNQSQQDILQENTILKATEVQFPAKPQASTEAKAFIRRCLAYRKEARFDVHQLGTDTYLLPHMRRTNSSGSLQPASSSISSY</sequence>
<evidence type="ECO:0000256" key="12">
    <source>
        <dbReference type="ARBA" id="ARBA00048679"/>
    </source>
</evidence>
<protein>
    <recommendedName>
        <fullName evidence="3">non-specific serine/threonine protein kinase</fullName>
        <ecNumber evidence="3">2.7.11.1</ecNumber>
    </recommendedName>
</protein>
<evidence type="ECO:0000256" key="8">
    <source>
        <dbReference type="ARBA" id="ARBA00022840"/>
    </source>
</evidence>
<comment type="catalytic activity">
    <reaction evidence="11">
        <text>L-threonyl-[protein] + ATP = O-phospho-L-threonyl-[protein] + ADP + H(+)</text>
        <dbReference type="Rhea" id="RHEA:46608"/>
        <dbReference type="Rhea" id="RHEA-COMP:11060"/>
        <dbReference type="Rhea" id="RHEA-COMP:11605"/>
        <dbReference type="ChEBI" id="CHEBI:15378"/>
        <dbReference type="ChEBI" id="CHEBI:30013"/>
        <dbReference type="ChEBI" id="CHEBI:30616"/>
        <dbReference type="ChEBI" id="CHEBI:61977"/>
        <dbReference type="ChEBI" id="CHEBI:456216"/>
        <dbReference type="EC" id="2.7.11.1"/>
    </reaction>
</comment>
<evidence type="ECO:0000256" key="7">
    <source>
        <dbReference type="ARBA" id="ARBA00022777"/>
    </source>
</evidence>
<comment type="catalytic activity">
    <reaction evidence="12">
        <text>L-seryl-[protein] + ATP = O-phospho-L-seryl-[protein] + ADP + H(+)</text>
        <dbReference type="Rhea" id="RHEA:17989"/>
        <dbReference type="Rhea" id="RHEA-COMP:9863"/>
        <dbReference type="Rhea" id="RHEA-COMP:11604"/>
        <dbReference type="ChEBI" id="CHEBI:15378"/>
        <dbReference type="ChEBI" id="CHEBI:29999"/>
        <dbReference type="ChEBI" id="CHEBI:30616"/>
        <dbReference type="ChEBI" id="CHEBI:83421"/>
        <dbReference type="ChEBI" id="CHEBI:456216"/>
        <dbReference type="EC" id="2.7.11.1"/>
    </reaction>
</comment>
<keyword evidence="4" id="KW-0723">Serine/threonine-protein kinase</keyword>
<keyword evidence="6 13" id="KW-0547">Nucleotide-binding</keyword>
<keyword evidence="8 13" id="KW-0067">ATP-binding</keyword>
<feature type="binding site" evidence="13">
    <location>
        <position position="455"/>
    </location>
    <ligand>
        <name>ATP</name>
        <dbReference type="ChEBI" id="CHEBI:30616"/>
    </ligand>
</feature>
<dbReference type="AlphaFoldDB" id="A0A4W5RF88"/>
<feature type="compositionally biased region" description="Low complexity" evidence="15">
    <location>
        <begin position="324"/>
        <end position="335"/>
    </location>
</feature>
<dbReference type="Pfam" id="PF00069">
    <property type="entry name" value="Pkinase"/>
    <property type="match status" value="1"/>
</dbReference>
<evidence type="ECO:0000256" key="14">
    <source>
        <dbReference type="SAM" id="Coils"/>
    </source>
</evidence>
<dbReference type="PANTHER" id="PTHR22974:SF32">
    <property type="entry name" value="SERINE_THREONINE-PROTEIN KINASE TOUSLED-LIKE 1-B"/>
    <property type="match status" value="1"/>
</dbReference>
<organism evidence="17 18">
    <name type="scientific">Hucho hucho</name>
    <name type="common">huchen</name>
    <dbReference type="NCBI Taxonomy" id="62062"/>
    <lineage>
        <taxon>Eukaryota</taxon>
        <taxon>Metazoa</taxon>
        <taxon>Chordata</taxon>
        <taxon>Craniata</taxon>
        <taxon>Vertebrata</taxon>
        <taxon>Euteleostomi</taxon>
        <taxon>Actinopterygii</taxon>
        <taxon>Neopterygii</taxon>
        <taxon>Teleostei</taxon>
        <taxon>Protacanthopterygii</taxon>
        <taxon>Salmoniformes</taxon>
        <taxon>Salmonidae</taxon>
        <taxon>Salmoninae</taxon>
        <taxon>Hucho</taxon>
    </lineage>
</organism>
<comment type="subcellular location">
    <subcellularLocation>
        <location evidence="2">Nucleus</location>
    </subcellularLocation>
</comment>
<keyword evidence="7" id="KW-0418">Kinase</keyword>
<dbReference type="GeneTree" id="ENSGT00950000182984"/>
<dbReference type="InterPro" id="IPR017441">
    <property type="entry name" value="Protein_kinase_ATP_BS"/>
</dbReference>
<dbReference type="InterPro" id="IPR011009">
    <property type="entry name" value="Kinase-like_dom_sf"/>
</dbReference>
<dbReference type="PANTHER" id="PTHR22974">
    <property type="entry name" value="MIXED LINEAGE PROTEIN KINASE"/>
    <property type="match status" value="1"/>
</dbReference>
<dbReference type="Proteomes" id="UP000314982">
    <property type="component" value="Unassembled WGS sequence"/>
</dbReference>
<evidence type="ECO:0000256" key="11">
    <source>
        <dbReference type="ARBA" id="ARBA00047899"/>
    </source>
</evidence>
<dbReference type="GO" id="GO:0035556">
    <property type="term" value="P:intracellular signal transduction"/>
    <property type="evidence" value="ECO:0007669"/>
    <property type="project" value="TreeGrafter"/>
</dbReference>
<feature type="coiled-coil region" evidence="14">
    <location>
        <begin position="377"/>
        <end position="411"/>
    </location>
</feature>
<dbReference type="GO" id="GO:0005634">
    <property type="term" value="C:nucleus"/>
    <property type="evidence" value="ECO:0007669"/>
    <property type="project" value="UniProtKB-SubCell"/>
</dbReference>
<reference evidence="17" key="3">
    <citation type="submission" date="2025-09" db="UniProtKB">
        <authorList>
            <consortium name="Ensembl"/>
        </authorList>
    </citation>
    <scope>IDENTIFICATION</scope>
</reference>
<dbReference type="Ensembl" id="ENSHHUT00000091267.1">
    <property type="protein sequence ID" value="ENSHHUP00000088516.1"/>
    <property type="gene ID" value="ENSHHUG00000050862.1"/>
</dbReference>
<dbReference type="PROSITE" id="PS00108">
    <property type="entry name" value="PROTEIN_KINASE_ST"/>
    <property type="match status" value="1"/>
</dbReference>
<name>A0A4W5RF88_9TELE</name>
<feature type="region of interest" description="Disordered" evidence="15">
    <location>
        <begin position="40"/>
        <end position="129"/>
    </location>
</feature>
<accession>A0A4W5RF88</accession>
<evidence type="ECO:0000256" key="2">
    <source>
        <dbReference type="ARBA" id="ARBA00004123"/>
    </source>
</evidence>
<dbReference type="GO" id="GO:0004674">
    <property type="term" value="F:protein serine/threonine kinase activity"/>
    <property type="evidence" value="ECO:0007669"/>
    <property type="project" value="UniProtKB-KW"/>
</dbReference>
<keyword evidence="5" id="KW-0808">Transferase</keyword>
<comment type="cofactor">
    <cofactor evidence="1">
        <name>Mg(2+)</name>
        <dbReference type="ChEBI" id="CHEBI:18420"/>
    </cofactor>
</comment>
<evidence type="ECO:0000256" key="10">
    <source>
        <dbReference type="ARBA" id="ARBA00023242"/>
    </source>
</evidence>